<proteinExistence type="inferred from homology"/>
<dbReference type="GO" id="GO:0009267">
    <property type="term" value="P:cellular response to starvation"/>
    <property type="evidence" value="ECO:0007669"/>
    <property type="project" value="TreeGrafter"/>
</dbReference>
<dbReference type="OrthoDB" id="10262360at2759"/>
<dbReference type="GO" id="GO:0030307">
    <property type="term" value="P:positive regulation of cell growth"/>
    <property type="evidence" value="ECO:0007669"/>
    <property type="project" value="TreeGrafter"/>
</dbReference>
<dbReference type="SMART" id="SM01302">
    <property type="entry name" value="Raptor_N"/>
    <property type="match status" value="1"/>
</dbReference>
<dbReference type="PANTHER" id="PTHR12848">
    <property type="entry name" value="REGULATORY-ASSOCIATED PROTEIN OF MTOR"/>
    <property type="match status" value="1"/>
</dbReference>
<dbReference type="GO" id="GO:0005737">
    <property type="term" value="C:cytoplasm"/>
    <property type="evidence" value="ECO:0007669"/>
    <property type="project" value="TreeGrafter"/>
</dbReference>
<dbReference type="InterPro" id="IPR004083">
    <property type="entry name" value="Raptor"/>
</dbReference>
<dbReference type="EMBL" id="HG001975">
    <property type="protein sequence ID" value="CDF38876.1"/>
    <property type="molecule type" value="Genomic_DNA"/>
</dbReference>
<gene>
    <name evidence="6" type="ORF">CHC_T00006367001</name>
</gene>
<sequence>MYTTHFVLMVCLNVGVDPPGARRPTPSAKLECWIDPTAHNQNGTAVKTVITQLKKQYAQWQPHHKKFKLADDPVAKDVRSACGTLRKQAKDDRVLFHYNGHGVPDPTSQGELWVFNNNFTQYIPFPLDTLFKHLGSPAILVFDCNSAERIVDQYKQYRDDNRSASRHSPPFLSHQSDIMLAACSDGERLPLTPQLPADLFTSCLTTPIKTILHWFVRQTLVAGITDDMVDRIPGSLSDRSSPLGELNWIFLSVTDAIAWNLLPREEFLRLYRQDMFLSSLLRHYLLAERVMRSFGCHTVSSPKIPEAFDHNLWKAFDVAVEKLFSQLPRLIAEEEAKEAAAFSTSQHSTATTHAQPSGTTPHANGLPPSRPGRPSGRSSAAMLSSPHHHRHHHHQRHRHNRHRSSPHGNLHRPLGTPFVNDMGSSGSLESMHSSYRGSYQPSTFFADQLKAFDVWLDMGPEHRGPPEQLPIMLQVLLSDELREIALPLLSRYVQTGPMAVDYFLSVGIFPYIIRLTESRTKHQRQELVFIWSKILALDHSCTEDLIEIEGDSFFMDFLKVDESQQEPKPVYLAVAMFVLSVIARKDPNRCRFLQSTDACIPYLRHSNSTVRRWACLSIMTVIRVAPYQMQSQFLSRDALLEPVEQCAMNDASPDVRASATELLSTLMGQILRHNSPYYFDDRGASSQGSKTDYFLNPVKTDMTPIHMSNSTPAVDLPLIGVEGRRNGSRTKTAAEVVMENTIHTPLVQTEFLSAPVPPYTACERNALLLLGRKIADIARRDSCVVVRREVSTAIAQAVRSQIDRFLCAAYVTDVLGTNEAWEEFRSDDEQRCSAVYRQLWMTLSELANDPHPIVAALARRSYDLISELLLERAGPLRRTDSSSQSQDDILGADHIFSPSSCRNSNFLTSASSLQGGRSGIERTPSAAVGECPGGSSSARSSSASPRIGLQGESNTGQESRIPLVNGTFKEGSTPPLVGGSQGRISQSPSIRACPRGMRRSFPQRPFDVQGGSVHVRSTSGSFDLNASSRLPLMTAMPRVNSASLIPPTSLRRRLPTVASTQDFASSRFERGTSETEERPRSLPTSVPHIAIAVGRFFRQFTEPIQRPGGEPTSNLPHSFGSNASSTGGKEDGKGTSSSSHSPPGVPRRSISYQVLNAETALNSSTEIPIAASGRPSFFASATHEGSSESLPKLVKIPEGYDRLYLSQGGDAALSLLEWSSASVARLEFDATQIDNSQQKESVPRYAALWDKFLKSSGNIPSEGLRAFALLGEGQNGMGGGSCGQENGNGQGYQFQEISSHVMTISGGAVTSIAFLPRDVGIGEEQLIASGDNQGFVGIYDIQNGRLHAKMAVPHPPGIPPVGVSAVLCLNRPSPAAMDSYPSFGNSRSALILAGAYDGRVAIFKSEPHGPKYRVMSTFQSSGQSYWSKVGTIREPEKKPKRHDVMGGTYHSSDSMESLDSYDMTFAKTVKDSGNGLVLAFDSESSYLVAGGCDGEAVRVWDLAREYCIWEGAGVATGTWPTAVTMWGRINPKVFVTGSSDGTISIIDIRSGPAFAGPPVQLTHFGEQKHPIISLGTYSPFSGSPCETVVSADIGGEIAFWDSRLSRNSPAPLAMETPPSLSHIKAHRNNLTCMSVHPAGTLIASGSTARCVKIFGPNRAMLKMMSAHDRDSGHDLTGDDPLVPPVTCLSFQPDSNMLAIGSLESTVMVYGQPDTFPGVYAQEDEIQQAKRAVLSEYGN</sequence>
<feature type="region of interest" description="Disordered" evidence="4">
    <location>
        <begin position="1103"/>
        <end position="1148"/>
    </location>
</feature>
<name>R7QN17_CHOCR</name>
<dbReference type="GO" id="GO:0031931">
    <property type="term" value="C:TORC1 complex"/>
    <property type="evidence" value="ECO:0007669"/>
    <property type="project" value="InterPro"/>
</dbReference>
<evidence type="ECO:0000259" key="5">
    <source>
        <dbReference type="SMART" id="SM01302"/>
    </source>
</evidence>
<dbReference type="GO" id="GO:0030674">
    <property type="term" value="F:protein-macromolecule adaptor activity"/>
    <property type="evidence" value="ECO:0007669"/>
    <property type="project" value="TreeGrafter"/>
</dbReference>
<feature type="compositionally biased region" description="Basic residues" evidence="4">
    <location>
        <begin position="386"/>
        <end position="405"/>
    </location>
</feature>
<feature type="domain" description="Raptor N-terminal CASPase-like" evidence="5">
    <location>
        <begin position="1"/>
        <end position="155"/>
    </location>
</feature>
<dbReference type="PRINTS" id="PR01547">
    <property type="entry name" value="YEAST176DUF"/>
</dbReference>
<dbReference type="InterPro" id="IPR015943">
    <property type="entry name" value="WD40/YVTN_repeat-like_dom_sf"/>
</dbReference>
<dbReference type="InterPro" id="IPR001680">
    <property type="entry name" value="WD40_rpt"/>
</dbReference>
<dbReference type="Gene3D" id="2.130.10.10">
    <property type="entry name" value="YVTN repeat-like/Quinoprotein amine dehydrogenase"/>
    <property type="match status" value="2"/>
</dbReference>
<evidence type="ECO:0000313" key="7">
    <source>
        <dbReference type="Proteomes" id="UP000012073"/>
    </source>
</evidence>
<feature type="region of interest" description="Disordered" evidence="4">
    <location>
        <begin position="973"/>
        <end position="994"/>
    </location>
</feature>
<dbReference type="Pfam" id="PF14538">
    <property type="entry name" value="Raptor_N"/>
    <property type="match status" value="1"/>
</dbReference>
<feature type="compositionally biased region" description="Low complexity" evidence="4">
    <location>
        <begin position="933"/>
        <end position="946"/>
    </location>
</feature>
<reference evidence="7" key="1">
    <citation type="journal article" date="2013" name="Proc. Natl. Acad. Sci. U.S.A.">
        <title>Genome structure and metabolic features in the red seaweed Chondrus crispus shed light on evolution of the Archaeplastida.</title>
        <authorList>
            <person name="Collen J."/>
            <person name="Porcel B."/>
            <person name="Carre W."/>
            <person name="Ball S.G."/>
            <person name="Chaparro C."/>
            <person name="Tonon T."/>
            <person name="Barbeyron T."/>
            <person name="Michel G."/>
            <person name="Noel B."/>
            <person name="Valentin K."/>
            <person name="Elias M."/>
            <person name="Artiguenave F."/>
            <person name="Arun A."/>
            <person name="Aury J.M."/>
            <person name="Barbosa-Neto J.F."/>
            <person name="Bothwell J.H."/>
            <person name="Bouget F.Y."/>
            <person name="Brillet L."/>
            <person name="Cabello-Hurtado F."/>
            <person name="Capella-Gutierrez S."/>
            <person name="Charrier B."/>
            <person name="Cladiere L."/>
            <person name="Cock J.M."/>
            <person name="Coelho S.M."/>
            <person name="Colleoni C."/>
            <person name="Czjzek M."/>
            <person name="Da Silva C."/>
            <person name="Delage L."/>
            <person name="Denoeud F."/>
            <person name="Deschamps P."/>
            <person name="Dittami S.M."/>
            <person name="Gabaldon T."/>
            <person name="Gachon C.M."/>
            <person name="Groisillier A."/>
            <person name="Herve C."/>
            <person name="Jabbari K."/>
            <person name="Katinka M."/>
            <person name="Kloareg B."/>
            <person name="Kowalczyk N."/>
            <person name="Labadie K."/>
            <person name="Leblanc C."/>
            <person name="Lopez P.J."/>
            <person name="McLachlan D.H."/>
            <person name="Meslet-Cladiere L."/>
            <person name="Moustafa A."/>
            <person name="Nehr Z."/>
            <person name="Nyvall Collen P."/>
            <person name="Panaud O."/>
            <person name="Partensky F."/>
            <person name="Poulain J."/>
            <person name="Rensing S.A."/>
            <person name="Rousvoal S."/>
            <person name="Samson G."/>
            <person name="Symeonidi A."/>
            <person name="Weissenbach J."/>
            <person name="Zambounis A."/>
            <person name="Wincker P."/>
            <person name="Boyen C."/>
        </authorList>
    </citation>
    <scope>NUCLEOTIDE SEQUENCE [LARGE SCALE GENOMIC DNA]</scope>
    <source>
        <strain evidence="7">cv. Stackhouse</strain>
    </source>
</reference>
<dbReference type="InterPro" id="IPR029347">
    <property type="entry name" value="Raptor_N"/>
</dbReference>
<dbReference type="KEGG" id="ccp:CHC_T00006367001"/>
<evidence type="ECO:0000256" key="2">
    <source>
        <dbReference type="ARBA" id="ARBA00022574"/>
    </source>
</evidence>
<dbReference type="Gramene" id="CDF38876">
    <property type="protein sequence ID" value="CDF38876"/>
    <property type="gene ID" value="CHC_T00006367001"/>
</dbReference>
<keyword evidence="7" id="KW-1185">Reference proteome</keyword>
<evidence type="ECO:0000256" key="1">
    <source>
        <dbReference type="ARBA" id="ARBA00009257"/>
    </source>
</evidence>
<protein>
    <recommendedName>
        <fullName evidence="5">Raptor N-terminal CASPase-like domain-containing protein</fullName>
    </recommendedName>
</protein>
<keyword evidence="2" id="KW-0853">WD repeat</keyword>
<feature type="compositionally biased region" description="Basic and acidic residues" evidence="4">
    <location>
        <begin position="1067"/>
        <end position="1080"/>
    </location>
</feature>
<dbReference type="GeneID" id="17326497"/>
<evidence type="ECO:0000313" key="6">
    <source>
        <dbReference type="EMBL" id="CDF38876.1"/>
    </source>
</evidence>
<dbReference type="SUPFAM" id="SSF50978">
    <property type="entry name" value="WD40 repeat-like"/>
    <property type="match status" value="1"/>
</dbReference>
<dbReference type="InterPro" id="IPR011989">
    <property type="entry name" value="ARM-like"/>
</dbReference>
<dbReference type="STRING" id="2769.R7QN17"/>
<dbReference type="InterPro" id="IPR016024">
    <property type="entry name" value="ARM-type_fold"/>
</dbReference>
<feature type="region of interest" description="Disordered" evidence="4">
    <location>
        <begin position="341"/>
        <end position="431"/>
    </location>
</feature>
<dbReference type="GO" id="GO:0071230">
    <property type="term" value="P:cellular response to amino acid stimulus"/>
    <property type="evidence" value="ECO:0007669"/>
    <property type="project" value="TreeGrafter"/>
</dbReference>
<dbReference type="GO" id="GO:0010506">
    <property type="term" value="P:regulation of autophagy"/>
    <property type="evidence" value="ECO:0007669"/>
    <property type="project" value="TreeGrafter"/>
</dbReference>
<feature type="region of interest" description="Disordered" evidence="4">
    <location>
        <begin position="912"/>
        <end position="960"/>
    </location>
</feature>
<keyword evidence="3" id="KW-0677">Repeat</keyword>
<organism evidence="6 7">
    <name type="scientific">Chondrus crispus</name>
    <name type="common">Carrageen Irish moss</name>
    <name type="synonym">Polymorpha crispa</name>
    <dbReference type="NCBI Taxonomy" id="2769"/>
    <lineage>
        <taxon>Eukaryota</taxon>
        <taxon>Rhodophyta</taxon>
        <taxon>Florideophyceae</taxon>
        <taxon>Rhodymeniophycidae</taxon>
        <taxon>Gigartinales</taxon>
        <taxon>Gigartinaceae</taxon>
        <taxon>Chondrus</taxon>
    </lineage>
</organism>
<evidence type="ECO:0000256" key="3">
    <source>
        <dbReference type="ARBA" id="ARBA00022737"/>
    </source>
</evidence>
<dbReference type="RefSeq" id="XP_005718781.1">
    <property type="nucleotide sequence ID" value="XM_005718724.1"/>
</dbReference>
<dbReference type="PANTHER" id="PTHR12848:SF16">
    <property type="entry name" value="REGULATORY-ASSOCIATED PROTEIN OF MTOR"/>
    <property type="match status" value="1"/>
</dbReference>
<feature type="compositionally biased region" description="Low complexity" evidence="4">
    <location>
        <begin position="422"/>
        <end position="431"/>
    </location>
</feature>
<feature type="region of interest" description="Disordered" evidence="4">
    <location>
        <begin position="1053"/>
        <end position="1085"/>
    </location>
</feature>
<feature type="compositionally biased region" description="Polar residues" evidence="4">
    <location>
        <begin position="1111"/>
        <end position="1127"/>
    </location>
</feature>
<dbReference type="GO" id="GO:0031929">
    <property type="term" value="P:TOR signaling"/>
    <property type="evidence" value="ECO:0007669"/>
    <property type="project" value="InterPro"/>
</dbReference>
<dbReference type="InterPro" id="IPR036322">
    <property type="entry name" value="WD40_repeat_dom_sf"/>
</dbReference>
<dbReference type="SUPFAM" id="SSF48371">
    <property type="entry name" value="ARM repeat"/>
    <property type="match status" value="1"/>
</dbReference>
<dbReference type="Pfam" id="PF00400">
    <property type="entry name" value="WD40"/>
    <property type="match status" value="2"/>
</dbReference>
<evidence type="ECO:0000256" key="4">
    <source>
        <dbReference type="SAM" id="MobiDB-lite"/>
    </source>
</evidence>
<dbReference type="SMART" id="SM00320">
    <property type="entry name" value="WD40"/>
    <property type="match status" value="5"/>
</dbReference>
<dbReference type="Proteomes" id="UP000012073">
    <property type="component" value="Unassembled WGS sequence"/>
</dbReference>
<dbReference type="Gene3D" id="1.25.10.10">
    <property type="entry name" value="Leucine-rich Repeat Variant"/>
    <property type="match status" value="1"/>
</dbReference>
<accession>R7QN17</accession>
<feature type="compositionally biased region" description="Low complexity" evidence="4">
    <location>
        <begin position="341"/>
        <end position="355"/>
    </location>
</feature>
<comment type="similarity">
    <text evidence="1">Belongs to the WD repeat RAPTOR family.</text>
</comment>